<name>A0A9X3MSS4_9ACTN</name>
<evidence type="ECO:0000313" key="2">
    <source>
        <dbReference type="Proteomes" id="UP001149140"/>
    </source>
</evidence>
<comment type="caution">
    <text evidence="1">The sequence shown here is derived from an EMBL/GenBank/DDBJ whole genome shotgun (WGS) entry which is preliminary data.</text>
</comment>
<dbReference type="Proteomes" id="UP001149140">
    <property type="component" value="Unassembled WGS sequence"/>
</dbReference>
<organism evidence="1 2">
    <name type="scientific">Solirubrobacter ginsenosidimutans</name>
    <dbReference type="NCBI Taxonomy" id="490573"/>
    <lineage>
        <taxon>Bacteria</taxon>
        <taxon>Bacillati</taxon>
        <taxon>Actinomycetota</taxon>
        <taxon>Thermoleophilia</taxon>
        <taxon>Solirubrobacterales</taxon>
        <taxon>Solirubrobacteraceae</taxon>
        <taxon>Solirubrobacter</taxon>
    </lineage>
</organism>
<dbReference type="AlphaFoldDB" id="A0A9X3MSS4"/>
<proteinExistence type="predicted"/>
<evidence type="ECO:0008006" key="3">
    <source>
        <dbReference type="Google" id="ProtNLM"/>
    </source>
</evidence>
<evidence type="ECO:0000313" key="1">
    <source>
        <dbReference type="EMBL" id="MDA0161186.1"/>
    </source>
</evidence>
<protein>
    <recommendedName>
        <fullName evidence="3">Lipoprotein</fullName>
    </recommendedName>
</protein>
<keyword evidence="2" id="KW-1185">Reference proteome</keyword>
<sequence length="190" mass="20496">MRRAQLRAAASVPLVAVMLAGCGGDKDPPKVTAGKIVSGDTENGMKLKVETFVPAASDPTLKSLEAFRAKSGYPAVDYHRVTADNTKGAIPDRIRDVTFAKDANAIATGQGTEARFACDALQYEWPPVEPRTTTQTYDELMKKVCAIQPNKADSVAPGSRAVYYLVTDRSFGQRGIRGMSIFGPRSEQLK</sequence>
<dbReference type="EMBL" id="JAPDOD010000009">
    <property type="protein sequence ID" value="MDA0161186.1"/>
    <property type="molecule type" value="Genomic_DNA"/>
</dbReference>
<reference evidence="1" key="1">
    <citation type="submission" date="2022-10" db="EMBL/GenBank/DDBJ databases">
        <title>The WGS of Solirubrobacter ginsenosidimutans DSM 21036.</title>
        <authorList>
            <person name="Jiang Z."/>
        </authorList>
    </citation>
    <scope>NUCLEOTIDE SEQUENCE</scope>
    <source>
        <strain evidence="1">DSM 21036</strain>
    </source>
</reference>
<dbReference type="PROSITE" id="PS51257">
    <property type="entry name" value="PROKAR_LIPOPROTEIN"/>
    <property type="match status" value="1"/>
</dbReference>
<accession>A0A9X3MSS4</accession>
<gene>
    <name evidence="1" type="ORF">OM076_12985</name>
</gene>